<sequence length="292" mass="31245">MFVILYDLADMPANCKTFLRQRTVYMPILLTSAATTDPLDQTSMVKPDPEISEAQCPTSVSEETSQMSPKLWSYAREIHPSNCSNTAQINSHAPTIPTTDVLDNGSNKDESSTHLAIAELETNQGPQGALAGVSHPLSDPVEAICVDSLSTKNLAAPSTATNSLNETFPSAKVTSATLMLHNESSKAWSMRRMSDLPINSQYHFPSASPLPPPSTSSTDTLSNTTTASSALPSSRLVPAHPLTRQASLRVCKATPTLITGCWAPIVGTSMSATGGLGRSEFPAYLRYLVHLR</sequence>
<accession>A0A448WT31</accession>
<evidence type="ECO:0000313" key="3">
    <source>
        <dbReference type="Proteomes" id="UP000784294"/>
    </source>
</evidence>
<dbReference type="OrthoDB" id="6273155at2759"/>
<feature type="region of interest" description="Disordered" evidence="1">
    <location>
        <begin position="203"/>
        <end position="238"/>
    </location>
</feature>
<name>A0A448WT31_9PLAT</name>
<dbReference type="Proteomes" id="UP000784294">
    <property type="component" value="Unassembled WGS sequence"/>
</dbReference>
<feature type="compositionally biased region" description="Low complexity" evidence="1">
    <location>
        <begin position="215"/>
        <end position="234"/>
    </location>
</feature>
<gene>
    <name evidence="2" type="ORF">PXEA_LOCUS12961</name>
</gene>
<dbReference type="AlphaFoldDB" id="A0A448WT31"/>
<organism evidence="2 3">
    <name type="scientific">Protopolystoma xenopodis</name>
    <dbReference type="NCBI Taxonomy" id="117903"/>
    <lineage>
        <taxon>Eukaryota</taxon>
        <taxon>Metazoa</taxon>
        <taxon>Spiralia</taxon>
        <taxon>Lophotrochozoa</taxon>
        <taxon>Platyhelminthes</taxon>
        <taxon>Monogenea</taxon>
        <taxon>Polyopisthocotylea</taxon>
        <taxon>Polystomatidea</taxon>
        <taxon>Polystomatidae</taxon>
        <taxon>Protopolystoma</taxon>
    </lineage>
</organism>
<evidence type="ECO:0000256" key="1">
    <source>
        <dbReference type="SAM" id="MobiDB-lite"/>
    </source>
</evidence>
<keyword evidence="3" id="KW-1185">Reference proteome</keyword>
<comment type="caution">
    <text evidence="2">The sequence shown here is derived from an EMBL/GenBank/DDBJ whole genome shotgun (WGS) entry which is preliminary data.</text>
</comment>
<protein>
    <submittedName>
        <fullName evidence="2">Uncharacterized protein</fullName>
    </submittedName>
</protein>
<proteinExistence type="predicted"/>
<dbReference type="EMBL" id="CAAALY010041909">
    <property type="protein sequence ID" value="VEL19521.1"/>
    <property type="molecule type" value="Genomic_DNA"/>
</dbReference>
<evidence type="ECO:0000313" key="2">
    <source>
        <dbReference type="EMBL" id="VEL19521.1"/>
    </source>
</evidence>
<reference evidence="2" key="1">
    <citation type="submission" date="2018-11" db="EMBL/GenBank/DDBJ databases">
        <authorList>
            <consortium name="Pathogen Informatics"/>
        </authorList>
    </citation>
    <scope>NUCLEOTIDE SEQUENCE</scope>
</reference>